<evidence type="ECO:0000256" key="4">
    <source>
        <dbReference type="PIRNR" id="PIRNR005690"/>
    </source>
</evidence>
<dbReference type="Proteomes" id="UP000321555">
    <property type="component" value="Chromosome"/>
</dbReference>
<dbReference type="RefSeq" id="WP_057770996.1">
    <property type="nucleotide sequence ID" value="NZ_CP042593.1"/>
</dbReference>
<dbReference type="GO" id="GO:0005886">
    <property type="term" value="C:plasma membrane"/>
    <property type="evidence" value="ECO:0007669"/>
    <property type="project" value="UniProtKB-SubCell"/>
</dbReference>
<comment type="subcellular location">
    <subcellularLocation>
        <location evidence="4">Cell membrane</location>
    </subcellularLocation>
    <subcellularLocation>
        <location evidence="1">Membrane</location>
        <topology evidence="1">Multi-pass membrane protein</topology>
    </subcellularLocation>
</comment>
<evidence type="ECO:0000313" key="7">
    <source>
        <dbReference type="Proteomes" id="UP000321555"/>
    </source>
</evidence>
<evidence type="ECO:0000256" key="2">
    <source>
        <dbReference type="ARBA" id="ARBA00005278"/>
    </source>
</evidence>
<evidence type="ECO:0000256" key="3">
    <source>
        <dbReference type="ARBA" id="ARBA00023136"/>
    </source>
</evidence>
<dbReference type="OrthoDB" id="9772630at2"/>
<dbReference type="PIRSF" id="PIRSF005690">
    <property type="entry name" value="GerBA"/>
    <property type="match status" value="1"/>
</dbReference>
<dbReference type="PANTHER" id="PTHR22550">
    <property type="entry name" value="SPORE GERMINATION PROTEIN"/>
    <property type="match status" value="1"/>
</dbReference>
<feature type="transmembrane region" description="Helical" evidence="5">
    <location>
        <begin position="291"/>
        <end position="313"/>
    </location>
</feature>
<feature type="transmembrane region" description="Helical" evidence="5">
    <location>
        <begin position="248"/>
        <end position="270"/>
    </location>
</feature>
<dbReference type="AlphaFoldDB" id="A0A5B8Z7M1"/>
<evidence type="ECO:0000256" key="5">
    <source>
        <dbReference type="SAM" id="Phobius"/>
    </source>
</evidence>
<proteinExistence type="inferred from homology"/>
<dbReference type="PANTHER" id="PTHR22550:SF5">
    <property type="entry name" value="LEUCINE ZIPPER PROTEIN 4"/>
    <property type="match status" value="1"/>
</dbReference>
<dbReference type="EMBL" id="CP042593">
    <property type="protein sequence ID" value="QED48223.1"/>
    <property type="molecule type" value="Genomic_DNA"/>
</dbReference>
<evidence type="ECO:0000313" key="6">
    <source>
        <dbReference type="EMBL" id="QED48223.1"/>
    </source>
</evidence>
<keyword evidence="7" id="KW-1185">Reference proteome</keyword>
<dbReference type="STRING" id="1742359.GCA_001439625_01824"/>
<organism evidence="6 7">
    <name type="scientific">Cytobacillus dafuensis</name>
    <name type="common">Bacillus dafuensis</name>
    <dbReference type="NCBI Taxonomy" id="1742359"/>
    <lineage>
        <taxon>Bacteria</taxon>
        <taxon>Bacillati</taxon>
        <taxon>Bacillota</taxon>
        <taxon>Bacilli</taxon>
        <taxon>Bacillales</taxon>
        <taxon>Bacillaceae</taxon>
        <taxon>Cytobacillus</taxon>
    </lineage>
</organism>
<accession>A0A5B8Z7M1</accession>
<reference evidence="7" key="1">
    <citation type="submission" date="2019-08" db="EMBL/GenBank/DDBJ databases">
        <authorList>
            <person name="Zheng X."/>
        </authorList>
    </citation>
    <scope>NUCLEOTIDE SEQUENCE [LARGE SCALE GENOMIC DNA]</scope>
    <source>
        <strain evidence="7">FJAT-25496</strain>
    </source>
</reference>
<sequence length="479" mass="53771">MKAYLPGRMISNKEGDIRSIKEVMQNTVDLIIKNIPLSEKNSKKPHFITVLYLSNLADPTPIFDKLLQLKLENNTHYAIEENVIEEMLKIKNTTQVKTVGDVVDQLIYGATVFLFSNQIGISIDSLDIETRSIKEPDNEVTVKGPHDGFTESLQNNIGLIRFHLPTPKLKIDYLHLGKVSKQKIAIVSVTDCVDPQILAQVHQKIKNIQLDAVLDSHYLSESLTDYRQTIFPLTESTERPDRVVESLIYGRIAILVNGSPSVVLIPYVFLQTFQSSEDNYWHYFVSSILRVTRLICGLITLFLSGFFISAVSFHHEFLPTAFLLSVAQGREPIAYPVIVEVLMMEVTFEILREAGVRLPRQTGQAVSIVGALVLGQAAVQAGIISPITVIIVSLSGICSFTLTAQNAGYALRMLRFLVIFSSGFLGFIGLVFVGMLILIHLASLNSFGVPYLHPFRFSQLKDLLMRRHMNRKKNSYFTK</sequence>
<keyword evidence="3 4" id="KW-0472">Membrane</keyword>
<comment type="similarity">
    <text evidence="2 4">Belongs to the GerABKA family.</text>
</comment>
<evidence type="ECO:0000256" key="1">
    <source>
        <dbReference type="ARBA" id="ARBA00004141"/>
    </source>
</evidence>
<keyword evidence="5" id="KW-0812">Transmembrane</keyword>
<dbReference type="InterPro" id="IPR004995">
    <property type="entry name" value="Spore_Ger"/>
</dbReference>
<gene>
    <name evidence="6" type="ORF">FSZ17_13780</name>
</gene>
<protein>
    <submittedName>
        <fullName evidence="6">Spore germination protein</fullName>
    </submittedName>
</protein>
<dbReference type="GO" id="GO:0009847">
    <property type="term" value="P:spore germination"/>
    <property type="evidence" value="ECO:0007669"/>
    <property type="project" value="UniProtKB-UniRule"/>
</dbReference>
<feature type="transmembrane region" description="Helical" evidence="5">
    <location>
        <begin position="416"/>
        <end position="442"/>
    </location>
</feature>
<keyword evidence="5" id="KW-1133">Transmembrane helix</keyword>
<feature type="transmembrane region" description="Helical" evidence="5">
    <location>
        <begin position="387"/>
        <end position="404"/>
    </location>
</feature>
<dbReference type="Pfam" id="PF03323">
    <property type="entry name" value="GerA"/>
    <property type="match status" value="1"/>
</dbReference>
<name>A0A5B8Z7M1_CYTDA</name>
<dbReference type="InterPro" id="IPR050768">
    <property type="entry name" value="UPF0353/GerABKA_families"/>
</dbReference>
<dbReference type="KEGG" id="bda:FSZ17_13780"/>